<evidence type="ECO:0000313" key="9">
    <source>
        <dbReference type="EMBL" id="KJH43203.1"/>
    </source>
</evidence>
<dbReference type="GO" id="GO:0017119">
    <property type="term" value="C:Golgi transport complex"/>
    <property type="evidence" value="ECO:0007669"/>
    <property type="project" value="InterPro"/>
</dbReference>
<evidence type="ECO:0000313" key="10">
    <source>
        <dbReference type="Proteomes" id="UP000053766"/>
    </source>
</evidence>
<dbReference type="AlphaFoldDB" id="A0A0D8XF58"/>
<dbReference type="EMBL" id="KN716582">
    <property type="protein sequence ID" value="KJH43203.1"/>
    <property type="molecule type" value="Genomic_DNA"/>
</dbReference>
<comment type="similarity">
    <text evidence="2">Belongs to the COG8 family.</text>
</comment>
<evidence type="ECO:0000256" key="3">
    <source>
        <dbReference type="ARBA" id="ARBA00020983"/>
    </source>
</evidence>
<dbReference type="SUPFAM" id="SSF74788">
    <property type="entry name" value="Cullin repeat-like"/>
    <property type="match status" value="1"/>
</dbReference>
<dbReference type="STRING" id="29172.A0A0D8XF58"/>
<keyword evidence="7" id="KW-0472">Membrane</keyword>
<keyword evidence="5" id="KW-0653">Protein transport</keyword>
<dbReference type="PANTHER" id="PTHR21311:SF0">
    <property type="entry name" value="CONSERVED OLIGOMERIC GOLGI COMPLEX SUBUNIT 8"/>
    <property type="match status" value="1"/>
</dbReference>
<evidence type="ECO:0000256" key="4">
    <source>
        <dbReference type="ARBA" id="ARBA00022448"/>
    </source>
</evidence>
<evidence type="ECO:0000256" key="2">
    <source>
        <dbReference type="ARBA" id="ARBA00006419"/>
    </source>
</evidence>
<gene>
    <name evidence="9" type="ORF">DICVIV_10783</name>
</gene>
<dbReference type="Proteomes" id="UP000053766">
    <property type="component" value="Unassembled WGS sequence"/>
</dbReference>
<evidence type="ECO:0000256" key="6">
    <source>
        <dbReference type="ARBA" id="ARBA00023034"/>
    </source>
</evidence>
<reference evidence="10" key="2">
    <citation type="journal article" date="2016" name="Sci. Rep.">
        <title>Dictyocaulus viviparus genome, variome and transcriptome elucidate lungworm biology and support future intervention.</title>
        <authorList>
            <person name="McNulty S.N."/>
            <person name="Strube C."/>
            <person name="Rosa B.A."/>
            <person name="Martin J.C."/>
            <person name="Tyagi R."/>
            <person name="Choi Y.J."/>
            <person name="Wang Q."/>
            <person name="Hallsworth Pepin K."/>
            <person name="Zhang X."/>
            <person name="Ozersky P."/>
            <person name="Wilson R.K."/>
            <person name="Sternberg P.W."/>
            <person name="Gasser R.B."/>
            <person name="Mitreva M."/>
        </authorList>
    </citation>
    <scope>NUCLEOTIDE SEQUENCE [LARGE SCALE GENOMIC DNA]</scope>
    <source>
        <strain evidence="10">HannoverDv2000</strain>
    </source>
</reference>
<dbReference type="InterPro" id="IPR016159">
    <property type="entry name" value="Cullin_repeat-like_dom_sf"/>
</dbReference>
<dbReference type="Pfam" id="PF04124">
    <property type="entry name" value="Dor1"/>
    <property type="match status" value="1"/>
</dbReference>
<name>A0A0D8XF58_DICVI</name>
<evidence type="ECO:0000256" key="5">
    <source>
        <dbReference type="ARBA" id="ARBA00022927"/>
    </source>
</evidence>
<keyword evidence="4" id="KW-0813">Transport</keyword>
<organism evidence="9 10">
    <name type="scientific">Dictyocaulus viviparus</name>
    <name type="common">Bovine lungworm</name>
    <dbReference type="NCBI Taxonomy" id="29172"/>
    <lineage>
        <taxon>Eukaryota</taxon>
        <taxon>Metazoa</taxon>
        <taxon>Ecdysozoa</taxon>
        <taxon>Nematoda</taxon>
        <taxon>Chromadorea</taxon>
        <taxon>Rhabditida</taxon>
        <taxon>Rhabditina</taxon>
        <taxon>Rhabditomorpha</taxon>
        <taxon>Strongyloidea</taxon>
        <taxon>Metastrongylidae</taxon>
        <taxon>Dictyocaulus</taxon>
    </lineage>
</organism>
<dbReference type="OrthoDB" id="1661054at2759"/>
<reference evidence="9 10" key="1">
    <citation type="submission" date="2013-11" db="EMBL/GenBank/DDBJ databases">
        <title>Draft genome of the bovine lungworm Dictyocaulus viviparus.</title>
        <authorList>
            <person name="Mitreva M."/>
        </authorList>
    </citation>
    <scope>NUCLEOTIDE SEQUENCE [LARGE SCALE GENOMIC DNA]</scope>
    <source>
        <strain evidence="9 10">HannoverDv2000</strain>
    </source>
</reference>
<protein>
    <recommendedName>
        <fullName evidence="3">Conserved oligomeric Golgi complex subunit 8</fullName>
    </recommendedName>
    <alternativeName>
        <fullName evidence="8">Component of oligomeric Golgi complex 8</fullName>
    </alternativeName>
</protein>
<evidence type="ECO:0000256" key="7">
    <source>
        <dbReference type="ARBA" id="ARBA00023136"/>
    </source>
</evidence>
<dbReference type="GO" id="GO:0000139">
    <property type="term" value="C:Golgi membrane"/>
    <property type="evidence" value="ECO:0007669"/>
    <property type="project" value="UniProtKB-SubCell"/>
</dbReference>
<keyword evidence="10" id="KW-1185">Reference proteome</keyword>
<dbReference type="InterPro" id="IPR007255">
    <property type="entry name" value="COG8"/>
</dbReference>
<dbReference type="PANTHER" id="PTHR21311">
    <property type="entry name" value="CONSERVED OLIGOMERIC GOLGI COMPLEX COMPONENT 8"/>
    <property type="match status" value="1"/>
</dbReference>
<dbReference type="GO" id="GO:0015031">
    <property type="term" value="P:protein transport"/>
    <property type="evidence" value="ECO:0007669"/>
    <property type="project" value="UniProtKB-KW"/>
</dbReference>
<evidence type="ECO:0000256" key="8">
    <source>
        <dbReference type="ARBA" id="ARBA00031347"/>
    </source>
</evidence>
<keyword evidence="6" id="KW-0333">Golgi apparatus</keyword>
<evidence type="ECO:0000256" key="1">
    <source>
        <dbReference type="ARBA" id="ARBA00004395"/>
    </source>
</evidence>
<accession>A0A0D8XF58</accession>
<comment type="subcellular location">
    <subcellularLocation>
        <location evidence="1">Golgi apparatus membrane</location>
        <topology evidence="1">Peripheral membrane protein</topology>
    </subcellularLocation>
</comment>
<dbReference type="GO" id="GO:0006891">
    <property type="term" value="P:intra-Golgi vesicle-mediated transport"/>
    <property type="evidence" value="ECO:0007669"/>
    <property type="project" value="TreeGrafter"/>
</dbReference>
<proteinExistence type="inferred from homology"/>
<sequence length="692" mass="77791">MAIRTAPSSSLDGYIGCTSAQTGLSRYKVDELISSLFAIIRCCQVFSCSFKDNMDSPSVFMIECELKAMGLEQLKMKDMLRVISDDVPQLAEELRCFHVGTKNIINELDVLKSSCQKDAAIWELLSLPSRMDVCIRAGYYEAAYSLTNYGIILQQHSVLKNPLVKLCLFEILENIADKLVEARSFLLEELFNKFSGPLDLASSIQVVNNVRKMPNLTSAQLRLCILQHRDIYLNRQVLEVTSHPEFAVRIIEIYRDYMYDTLVLYLAIFPENELPRKDPSLDLRWETWPVSVPSVVLGQWAARNIIKLLDLVRRADIRNGVDICTVWSKLMSLAVSLGRMGLDFRALVVDSLTKILLERFHSSVRAITNNFVNDTKVLSIVNEELSSHLLARDISSDDPPLPPPEISVWDDICIYGNGVLDALNGLRHSPSPMLLESVMACVRDSLRCVLLWLLRHASTIQFAKAVEILFLYFGPFIERCIRYIFPFSNITRLFGTSISPETYESLTELSMLEIVSSCDGSEVIHEILRQHSSEMLLSNVNTSHVTSEKDVVVENMPEITGTLFVQQEDTTVEHSNQMDTITEFSDTVMSSSSRPTSTAINSELCNQGGQVLDSENLSENDERISPSNQSHLHSTDTIILVSTEGNNPALIDTAPTPSHDQKNTAYGNDFITDQQRIENESCSEDVRDSSNL</sequence>